<keyword evidence="1" id="KW-1133">Transmembrane helix</keyword>
<organism evidence="2 3">
    <name type="scientific">Sphingomonas cynarae</name>
    <dbReference type="NCBI Taxonomy" id="930197"/>
    <lineage>
        <taxon>Bacteria</taxon>
        <taxon>Pseudomonadati</taxon>
        <taxon>Pseudomonadota</taxon>
        <taxon>Alphaproteobacteria</taxon>
        <taxon>Sphingomonadales</taxon>
        <taxon>Sphingomonadaceae</taxon>
        <taxon>Sphingomonas</taxon>
    </lineage>
</organism>
<dbReference type="InterPro" id="IPR021836">
    <property type="entry name" value="DUF3429"/>
</dbReference>
<dbReference type="Proteomes" id="UP001500523">
    <property type="component" value="Unassembled WGS sequence"/>
</dbReference>
<evidence type="ECO:0000313" key="3">
    <source>
        <dbReference type="Proteomes" id="UP001500523"/>
    </source>
</evidence>
<reference evidence="3" key="1">
    <citation type="journal article" date="2019" name="Int. J. Syst. Evol. Microbiol.">
        <title>The Global Catalogue of Microorganisms (GCM) 10K type strain sequencing project: providing services to taxonomists for standard genome sequencing and annotation.</title>
        <authorList>
            <consortium name="The Broad Institute Genomics Platform"/>
            <consortium name="The Broad Institute Genome Sequencing Center for Infectious Disease"/>
            <person name="Wu L."/>
            <person name="Ma J."/>
        </authorList>
    </citation>
    <scope>NUCLEOTIDE SEQUENCE [LARGE SCALE GENOMIC DNA]</scope>
    <source>
        <strain evidence="3">JCM 17498</strain>
    </source>
</reference>
<feature type="transmembrane region" description="Helical" evidence="1">
    <location>
        <begin position="131"/>
        <end position="148"/>
    </location>
</feature>
<dbReference type="Pfam" id="PF11911">
    <property type="entry name" value="DUF3429"/>
    <property type="match status" value="1"/>
</dbReference>
<accession>A0ABP7ETA0</accession>
<evidence type="ECO:0000313" key="2">
    <source>
        <dbReference type="EMBL" id="GAA3724290.1"/>
    </source>
</evidence>
<protein>
    <submittedName>
        <fullName evidence="2">DUF3429 domain-containing protein</fullName>
    </submittedName>
</protein>
<feature type="transmembrane region" description="Helical" evidence="1">
    <location>
        <begin position="12"/>
        <end position="34"/>
    </location>
</feature>
<feature type="transmembrane region" description="Helical" evidence="1">
    <location>
        <begin position="99"/>
        <end position="119"/>
    </location>
</feature>
<name>A0ABP7ETA0_9SPHN</name>
<keyword evidence="1" id="KW-0472">Membrane</keyword>
<keyword evidence="3" id="KW-1185">Reference proteome</keyword>
<dbReference type="EMBL" id="BAABBF010000013">
    <property type="protein sequence ID" value="GAA3724290.1"/>
    <property type="molecule type" value="Genomic_DNA"/>
</dbReference>
<keyword evidence="1" id="KW-0812">Transmembrane</keyword>
<proteinExistence type="predicted"/>
<evidence type="ECO:0000256" key="1">
    <source>
        <dbReference type="SAM" id="Phobius"/>
    </source>
</evidence>
<feature type="transmembrane region" description="Helical" evidence="1">
    <location>
        <begin position="40"/>
        <end position="61"/>
    </location>
</feature>
<dbReference type="RefSeq" id="WP_344694722.1">
    <property type="nucleotide sequence ID" value="NZ_BAABBF010000013.1"/>
</dbReference>
<feature type="transmembrane region" description="Helical" evidence="1">
    <location>
        <begin position="73"/>
        <end position="93"/>
    </location>
</feature>
<sequence length="149" mass="15372">MGQVSGAGLSGLARLLGYAGLLPQAALLVLILGLHDPTGVVHGMAFFYAALIFSFIGGIWWGFAMRRPAGPGALVWAAVAPTLVTIVLVALAVHGSLRWAMVALASGLFLTLLVDRALVRSGEVPAGWMGLRVPLSLGLGVLTILAAMM</sequence>
<gene>
    <name evidence="2" type="ORF">GCM10022268_35500</name>
</gene>
<comment type="caution">
    <text evidence="2">The sequence shown here is derived from an EMBL/GenBank/DDBJ whole genome shotgun (WGS) entry which is preliminary data.</text>
</comment>